<keyword evidence="2" id="KW-1185">Reference proteome</keyword>
<accession>A0ABD1Z227</accession>
<dbReference type="Proteomes" id="UP001605036">
    <property type="component" value="Unassembled WGS sequence"/>
</dbReference>
<sequence>MAVEPDTNTTYNLPLDVIRTAWVGTSSASTIEFTFNLAQPRSQQLTPTFCYQLGFRDVLNSSRNTISELEIEYVDGNLKSGSGSPIRVLRGHGVTSGSKRKAIVTLPSESVPTPVFRHSSIRLKYTGS</sequence>
<reference evidence="1 2" key="1">
    <citation type="submission" date="2024-09" db="EMBL/GenBank/DDBJ databases">
        <title>Chromosome-scale assembly of Riccia fluitans.</title>
        <authorList>
            <person name="Paukszto L."/>
            <person name="Sawicki J."/>
            <person name="Karawczyk K."/>
            <person name="Piernik-Szablinska J."/>
            <person name="Szczecinska M."/>
            <person name="Mazdziarz M."/>
        </authorList>
    </citation>
    <scope>NUCLEOTIDE SEQUENCE [LARGE SCALE GENOMIC DNA]</scope>
    <source>
        <strain evidence="1">Rf_01</strain>
        <tissue evidence="1">Aerial parts of the thallus</tissue>
    </source>
</reference>
<name>A0ABD1Z227_9MARC</name>
<evidence type="ECO:0000313" key="1">
    <source>
        <dbReference type="EMBL" id="KAL2641555.1"/>
    </source>
</evidence>
<proteinExistence type="predicted"/>
<gene>
    <name evidence="1" type="ORF">R1flu_009142</name>
</gene>
<comment type="caution">
    <text evidence="1">The sequence shown here is derived from an EMBL/GenBank/DDBJ whole genome shotgun (WGS) entry which is preliminary data.</text>
</comment>
<evidence type="ECO:0000313" key="2">
    <source>
        <dbReference type="Proteomes" id="UP001605036"/>
    </source>
</evidence>
<dbReference type="EMBL" id="JBHFFA010000002">
    <property type="protein sequence ID" value="KAL2641555.1"/>
    <property type="molecule type" value="Genomic_DNA"/>
</dbReference>
<protein>
    <submittedName>
        <fullName evidence="1">Uncharacterized protein</fullName>
    </submittedName>
</protein>
<organism evidence="1 2">
    <name type="scientific">Riccia fluitans</name>
    <dbReference type="NCBI Taxonomy" id="41844"/>
    <lineage>
        <taxon>Eukaryota</taxon>
        <taxon>Viridiplantae</taxon>
        <taxon>Streptophyta</taxon>
        <taxon>Embryophyta</taxon>
        <taxon>Marchantiophyta</taxon>
        <taxon>Marchantiopsida</taxon>
        <taxon>Marchantiidae</taxon>
        <taxon>Marchantiales</taxon>
        <taxon>Ricciaceae</taxon>
        <taxon>Riccia</taxon>
    </lineage>
</organism>
<dbReference type="AlphaFoldDB" id="A0ABD1Z227"/>